<accession>A0ABU0JKL7</accession>
<keyword evidence="2 4" id="KW-0238">DNA-binding</keyword>
<protein>
    <submittedName>
        <fullName evidence="6">AcrR family transcriptional regulator</fullName>
    </submittedName>
</protein>
<organism evidence="6 7">
    <name type="scientific">Labrys wisconsinensis</name>
    <dbReference type="NCBI Taxonomy" id="425677"/>
    <lineage>
        <taxon>Bacteria</taxon>
        <taxon>Pseudomonadati</taxon>
        <taxon>Pseudomonadota</taxon>
        <taxon>Alphaproteobacteria</taxon>
        <taxon>Hyphomicrobiales</taxon>
        <taxon>Xanthobacteraceae</taxon>
        <taxon>Labrys</taxon>
    </lineage>
</organism>
<dbReference type="Pfam" id="PF00440">
    <property type="entry name" value="TetR_N"/>
    <property type="match status" value="1"/>
</dbReference>
<dbReference type="PRINTS" id="PR00455">
    <property type="entry name" value="HTHTETR"/>
</dbReference>
<dbReference type="InterPro" id="IPR036271">
    <property type="entry name" value="Tet_transcr_reg_TetR-rel_C_sf"/>
</dbReference>
<gene>
    <name evidence="6" type="ORF">QO011_007873</name>
</gene>
<dbReference type="Proteomes" id="UP001242480">
    <property type="component" value="Unassembled WGS sequence"/>
</dbReference>
<dbReference type="PROSITE" id="PS50977">
    <property type="entry name" value="HTH_TETR_2"/>
    <property type="match status" value="1"/>
</dbReference>
<dbReference type="InterPro" id="IPR041478">
    <property type="entry name" value="TetR_C_27"/>
</dbReference>
<evidence type="ECO:0000256" key="3">
    <source>
        <dbReference type="ARBA" id="ARBA00023163"/>
    </source>
</evidence>
<evidence type="ECO:0000256" key="1">
    <source>
        <dbReference type="ARBA" id="ARBA00023015"/>
    </source>
</evidence>
<evidence type="ECO:0000256" key="2">
    <source>
        <dbReference type="ARBA" id="ARBA00023125"/>
    </source>
</evidence>
<dbReference type="InterPro" id="IPR001647">
    <property type="entry name" value="HTH_TetR"/>
</dbReference>
<reference evidence="6 7" key="1">
    <citation type="submission" date="2023-07" db="EMBL/GenBank/DDBJ databases">
        <title>Genomic Encyclopedia of Type Strains, Phase IV (KMG-IV): sequencing the most valuable type-strain genomes for metagenomic binning, comparative biology and taxonomic classification.</title>
        <authorList>
            <person name="Goeker M."/>
        </authorList>
    </citation>
    <scope>NUCLEOTIDE SEQUENCE [LARGE SCALE GENOMIC DNA]</scope>
    <source>
        <strain evidence="6 7">DSM 19619</strain>
    </source>
</reference>
<evidence type="ECO:0000313" key="7">
    <source>
        <dbReference type="Proteomes" id="UP001242480"/>
    </source>
</evidence>
<name>A0ABU0JKL7_9HYPH</name>
<dbReference type="PANTHER" id="PTHR30055">
    <property type="entry name" value="HTH-TYPE TRANSCRIPTIONAL REGULATOR RUTR"/>
    <property type="match status" value="1"/>
</dbReference>
<feature type="DNA-binding region" description="H-T-H motif" evidence="4">
    <location>
        <begin position="46"/>
        <end position="65"/>
    </location>
</feature>
<dbReference type="SUPFAM" id="SSF48498">
    <property type="entry name" value="Tetracyclin repressor-like, C-terminal domain"/>
    <property type="match status" value="1"/>
</dbReference>
<proteinExistence type="predicted"/>
<dbReference type="SUPFAM" id="SSF46689">
    <property type="entry name" value="Homeodomain-like"/>
    <property type="match status" value="1"/>
</dbReference>
<dbReference type="Gene3D" id="1.10.10.60">
    <property type="entry name" value="Homeodomain-like"/>
    <property type="match status" value="1"/>
</dbReference>
<evidence type="ECO:0000259" key="5">
    <source>
        <dbReference type="PROSITE" id="PS50977"/>
    </source>
</evidence>
<dbReference type="RefSeq" id="WP_307285100.1">
    <property type="nucleotide sequence ID" value="NZ_JAUSVX010000026.1"/>
</dbReference>
<dbReference type="EMBL" id="JAUSVX010000026">
    <property type="protein sequence ID" value="MDQ0474831.1"/>
    <property type="molecule type" value="Genomic_DNA"/>
</dbReference>
<dbReference type="Pfam" id="PF17935">
    <property type="entry name" value="TetR_C_27"/>
    <property type="match status" value="1"/>
</dbReference>
<feature type="domain" description="HTH tetR-type" evidence="5">
    <location>
        <begin position="23"/>
        <end position="83"/>
    </location>
</feature>
<keyword evidence="1" id="KW-0805">Transcription regulation</keyword>
<sequence>MEQDRIDAGPAGLRPGADTPAALETRRRIVETAERLFRQFGYQKTTVADIAAELSMSPANVYRFFASKSSITEAVARLLTGEIEEVAHAAATQPGLSARERLLGVIRATYRATVQRYIKDQRMHAMVHAAIDENWEVVKAHKAVILGILTELIREGIAAGEFRVEGDPAVAARCVQMANIATCHPLIIEHCLRANEDLEEMIDPMVAFCCRGLGAQG</sequence>
<evidence type="ECO:0000313" key="6">
    <source>
        <dbReference type="EMBL" id="MDQ0474831.1"/>
    </source>
</evidence>
<dbReference type="PANTHER" id="PTHR30055:SF151">
    <property type="entry name" value="TRANSCRIPTIONAL REGULATORY PROTEIN"/>
    <property type="match status" value="1"/>
</dbReference>
<dbReference type="InterPro" id="IPR050109">
    <property type="entry name" value="HTH-type_TetR-like_transc_reg"/>
</dbReference>
<keyword evidence="7" id="KW-1185">Reference proteome</keyword>
<evidence type="ECO:0000256" key="4">
    <source>
        <dbReference type="PROSITE-ProRule" id="PRU00335"/>
    </source>
</evidence>
<keyword evidence="3" id="KW-0804">Transcription</keyword>
<comment type="caution">
    <text evidence="6">The sequence shown here is derived from an EMBL/GenBank/DDBJ whole genome shotgun (WGS) entry which is preliminary data.</text>
</comment>
<dbReference type="InterPro" id="IPR009057">
    <property type="entry name" value="Homeodomain-like_sf"/>
</dbReference>
<dbReference type="Gene3D" id="1.10.357.10">
    <property type="entry name" value="Tetracycline Repressor, domain 2"/>
    <property type="match status" value="1"/>
</dbReference>